<keyword evidence="3" id="KW-1185">Reference proteome</keyword>
<evidence type="ECO:0000313" key="3">
    <source>
        <dbReference type="Proteomes" id="UP000886595"/>
    </source>
</evidence>
<dbReference type="OrthoDB" id="1114071at2759"/>
<proteinExistence type="predicted"/>
<protein>
    <submittedName>
        <fullName evidence="2">Uncharacterized protein</fullName>
    </submittedName>
</protein>
<dbReference type="AlphaFoldDB" id="A0A8X7QWT9"/>
<sequence length="113" mass="12150">MDALTHQKGARLVYHSPQINKSTPNQSQASTQPASTAPQPTTRIQSQPPPSTVPTGRGRGRRGRPPGRGQSRKVTVPRGVGVYMCPFSDRVFECFGTSREVGGSSSHGPKPRK</sequence>
<comment type="caution">
    <text evidence="2">The sequence shown here is derived from an EMBL/GenBank/DDBJ whole genome shotgun (WGS) entry which is preliminary data.</text>
</comment>
<feature type="compositionally biased region" description="Low complexity" evidence="1">
    <location>
        <begin position="26"/>
        <end position="42"/>
    </location>
</feature>
<accession>A0A8X7QWT9</accession>
<gene>
    <name evidence="2" type="ORF">Bca52824_057184</name>
</gene>
<dbReference type="EMBL" id="JAAMPC010000012">
    <property type="protein sequence ID" value="KAG2274629.1"/>
    <property type="molecule type" value="Genomic_DNA"/>
</dbReference>
<evidence type="ECO:0000256" key="1">
    <source>
        <dbReference type="SAM" id="MobiDB-lite"/>
    </source>
</evidence>
<reference evidence="2 3" key="1">
    <citation type="submission" date="2020-02" db="EMBL/GenBank/DDBJ databases">
        <authorList>
            <person name="Ma Q."/>
            <person name="Huang Y."/>
            <person name="Song X."/>
            <person name="Pei D."/>
        </authorList>
    </citation>
    <scope>NUCLEOTIDE SEQUENCE [LARGE SCALE GENOMIC DNA]</scope>
    <source>
        <strain evidence="2">Sxm20200214</strain>
        <tissue evidence="2">Leaf</tissue>
    </source>
</reference>
<feature type="region of interest" description="Disordered" evidence="1">
    <location>
        <begin position="1"/>
        <end position="78"/>
    </location>
</feature>
<organism evidence="2 3">
    <name type="scientific">Brassica carinata</name>
    <name type="common">Ethiopian mustard</name>
    <name type="synonym">Abyssinian cabbage</name>
    <dbReference type="NCBI Taxonomy" id="52824"/>
    <lineage>
        <taxon>Eukaryota</taxon>
        <taxon>Viridiplantae</taxon>
        <taxon>Streptophyta</taxon>
        <taxon>Embryophyta</taxon>
        <taxon>Tracheophyta</taxon>
        <taxon>Spermatophyta</taxon>
        <taxon>Magnoliopsida</taxon>
        <taxon>eudicotyledons</taxon>
        <taxon>Gunneridae</taxon>
        <taxon>Pentapetalae</taxon>
        <taxon>rosids</taxon>
        <taxon>malvids</taxon>
        <taxon>Brassicales</taxon>
        <taxon>Brassicaceae</taxon>
        <taxon>Brassiceae</taxon>
        <taxon>Brassica</taxon>
    </lineage>
</organism>
<name>A0A8X7QWT9_BRACI</name>
<evidence type="ECO:0000313" key="2">
    <source>
        <dbReference type="EMBL" id="KAG2274629.1"/>
    </source>
</evidence>
<dbReference type="Proteomes" id="UP000886595">
    <property type="component" value="Unassembled WGS sequence"/>
</dbReference>